<dbReference type="OrthoDB" id="8612466at2"/>
<organism evidence="1 2">
    <name type="scientific">Parahaliea aestuarii</name>
    <dbReference type="NCBI Taxonomy" id="1852021"/>
    <lineage>
        <taxon>Bacteria</taxon>
        <taxon>Pseudomonadati</taxon>
        <taxon>Pseudomonadota</taxon>
        <taxon>Gammaproteobacteria</taxon>
        <taxon>Cellvibrionales</taxon>
        <taxon>Halieaceae</taxon>
        <taxon>Parahaliea</taxon>
    </lineage>
</organism>
<dbReference type="RefSeq" id="WP_148063020.1">
    <property type="nucleotide sequence ID" value="NZ_VRYZ01000002.1"/>
</dbReference>
<evidence type="ECO:0000313" key="1">
    <source>
        <dbReference type="EMBL" id="TXS93085.1"/>
    </source>
</evidence>
<evidence type="ECO:0000313" key="2">
    <source>
        <dbReference type="Proteomes" id="UP000321933"/>
    </source>
</evidence>
<dbReference type="AlphaFoldDB" id="A0A5C8ZX43"/>
<proteinExistence type="predicted"/>
<gene>
    <name evidence="1" type="ORF">FVW59_04280</name>
</gene>
<name>A0A5C8ZX43_9GAMM</name>
<dbReference type="Proteomes" id="UP000321933">
    <property type="component" value="Unassembled WGS sequence"/>
</dbReference>
<accession>A0A5C8ZX43</accession>
<dbReference type="EMBL" id="VRYZ01000002">
    <property type="protein sequence ID" value="TXS93085.1"/>
    <property type="molecule type" value="Genomic_DNA"/>
</dbReference>
<keyword evidence="2" id="KW-1185">Reference proteome</keyword>
<comment type="caution">
    <text evidence="1">The sequence shown here is derived from an EMBL/GenBank/DDBJ whole genome shotgun (WGS) entry which is preliminary data.</text>
</comment>
<reference evidence="1 2" key="1">
    <citation type="submission" date="2019-08" db="EMBL/GenBank/DDBJ databases">
        <title>Parahaliea maris sp. nov., isolated from the surface seawater.</title>
        <authorList>
            <person name="Liu Y."/>
        </authorList>
    </citation>
    <scope>NUCLEOTIDE SEQUENCE [LARGE SCALE GENOMIC DNA]</scope>
    <source>
        <strain evidence="1 2">S2-26</strain>
    </source>
</reference>
<sequence length="135" mass="14775">MIATKSGDTFDDEPLLAISDGKKRRILAIGAPARTAGGTVINPFDHPRLFVHDFQVLEKLLQHSFSAVLRPGFLRPTPVVVWQIDEPLDGGLTTIEMRVLHEASYSAGACEVFIHGGDSLTNEQVVNGVYKQHVI</sequence>
<protein>
    <submittedName>
        <fullName evidence="1">Rod shape-determining protein MreB</fullName>
    </submittedName>
</protein>